<dbReference type="Pfam" id="PF23335">
    <property type="entry name" value="Beta-prop_IFT80_2nd"/>
    <property type="match status" value="1"/>
</dbReference>
<dbReference type="InterPro" id="IPR056456">
    <property type="entry name" value="Beta-prop_IFT80_2nd"/>
</dbReference>
<dbReference type="PANTHER" id="PTHR24098:SF0">
    <property type="entry name" value="OUTER SEGMENT 5"/>
    <property type="match status" value="1"/>
</dbReference>
<dbReference type="InterPro" id="IPR056157">
    <property type="entry name" value="TPR_IFT80_172_dom"/>
</dbReference>
<dbReference type="Gene3D" id="2.130.10.10">
    <property type="entry name" value="YVTN repeat-like/Quinoprotein amine dehydrogenase"/>
    <property type="match status" value="1"/>
</dbReference>
<keyword evidence="4" id="KW-0853">WD repeat</keyword>
<dbReference type="Pfam" id="PF23387">
    <property type="entry name" value="TPR_IFT80_172"/>
    <property type="match status" value="1"/>
</dbReference>
<evidence type="ECO:0000259" key="6">
    <source>
        <dbReference type="Pfam" id="PF23387"/>
    </source>
</evidence>
<evidence type="ECO:0000256" key="1">
    <source>
        <dbReference type="ARBA" id="ARBA00004138"/>
    </source>
</evidence>
<feature type="repeat" description="WD" evidence="4">
    <location>
        <begin position="184"/>
        <end position="216"/>
    </location>
</feature>
<dbReference type="InterPro" id="IPR036322">
    <property type="entry name" value="WD40_repeat_dom_sf"/>
</dbReference>
<dbReference type="AlphaFoldDB" id="A0A8B8F2E8"/>
<evidence type="ECO:0000256" key="4">
    <source>
        <dbReference type="PROSITE-ProRule" id="PRU00221"/>
    </source>
</evidence>
<dbReference type="Gene3D" id="1.25.40.470">
    <property type="match status" value="1"/>
</dbReference>
<dbReference type="Proteomes" id="UP000694846">
    <property type="component" value="Unplaced"/>
</dbReference>
<keyword evidence="2" id="KW-0969">Cilium</keyword>
<dbReference type="GO" id="GO:0005929">
    <property type="term" value="C:cilium"/>
    <property type="evidence" value="ECO:0007669"/>
    <property type="project" value="UniProtKB-SubCell"/>
</dbReference>
<evidence type="ECO:0000256" key="3">
    <source>
        <dbReference type="ARBA" id="ARBA00023273"/>
    </source>
</evidence>
<protein>
    <submittedName>
        <fullName evidence="8">Intraflagellar transport protein 80 homolog</fullName>
    </submittedName>
</protein>
<dbReference type="GeneID" id="112679382"/>
<keyword evidence="3" id="KW-0966">Cell projection</keyword>
<dbReference type="SUPFAM" id="SSF50978">
    <property type="entry name" value="WD40 repeat-like"/>
    <property type="match status" value="2"/>
</dbReference>
<sequence length="754" mass="85356">MRFKSTILKELVDQCVVCIGWTGYDEIVIGRSDFTLSKWSQATKEIIKLCDLPDQSYPVDLHMLPNAQRATNKIAGTEQILITSSNGKLHLMSKTTKVDKTIDAHEGNVTVGKWSPDGSTLLTAGEDGCMKIWSRIGMLRTKLVVNGEPIMSADWNSDSSKIVYTQHDALCIKSLKANVKPIRIRAHGDLIHKVSWCKANELIVSGGEDCYYKIWDEYGNSVFTSEKCTHPVTSLSWKSDGNLLAVSFYSTIILCNQYGTVLSIDYVDCGSICNLCWSPDGTQVAAACANGRLMVSTLIERSVSQHDFHGTIISRKTMVVKDLLNETKENLDFPERIVHAAMKHNHLIVTTRTQCFVYQISNLNTPQIINLKDVHVFMIVLTKKFFAIFSTSNVNIYTFDCKLVSSPKWPSMQCDAIQKSHVSMSDHMLAVRDQLNDKSIHVFEIVPLNALPGIKHGFPVTDVQLMTTKSPDKRYLALIDSSMNIFIVHVGHKDGVGTYKLGSMFHSMCWNDQTESLAALQYTNLIVWYDPLLLLNDQILVRKSLEKSDLSFYGNKLNIESYNENLVGLTNTDGVKIYVQVSPYLEAMKNYIGAGKWMECRNVCRSVKNEAMWALLAGAAVSAKQLDTAEECFLAIGQIERAMFIQHIKTMSDRTVQESLLAMLSGKISDAESILLRNGYTLKAIMFNIQIHNWTRVLELAVKHKKYLNLVIYERRKYLEFYKKQETNEKFLKYSNVEIDNEEILKEIENEEHM</sequence>
<feature type="repeat" description="WD" evidence="4">
    <location>
        <begin position="102"/>
        <end position="134"/>
    </location>
</feature>
<dbReference type="GO" id="GO:0060271">
    <property type="term" value="P:cilium assembly"/>
    <property type="evidence" value="ECO:0007669"/>
    <property type="project" value="TreeGrafter"/>
</dbReference>
<dbReference type="OrthoDB" id="408728at2759"/>
<dbReference type="PROSITE" id="PS50294">
    <property type="entry name" value="WD_REPEATS_REGION"/>
    <property type="match status" value="2"/>
</dbReference>
<dbReference type="Pfam" id="PF00400">
    <property type="entry name" value="WD40"/>
    <property type="match status" value="3"/>
</dbReference>
<dbReference type="InterPro" id="IPR015943">
    <property type="entry name" value="WD40/YVTN_repeat-like_dom_sf"/>
</dbReference>
<dbReference type="RefSeq" id="XP_025404954.1">
    <property type="nucleotide sequence ID" value="XM_025549169.1"/>
</dbReference>
<evidence type="ECO:0000313" key="7">
    <source>
        <dbReference type="Proteomes" id="UP000694846"/>
    </source>
</evidence>
<reference evidence="8" key="1">
    <citation type="submission" date="2025-08" db="UniProtKB">
        <authorList>
            <consortium name="RefSeq"/>
        </authorList>
    </citation>
    <scope>IDENTIFICATION</scope>
    <source>
        <tissue evidence="8">Whole body</tissue>
    </source>
</reference>
<dbReference type="GO" id="GO:0030992">
    <property type="term" value="C:intraciliary transport particle B"/>
    <property type="evidence" value="ECO:0007669"/>
    <property type="project" value="TreeGrafter"/>
</dbReference>
<dbReference type="SMART" id="SM00320">
    <property type="entry name" value="WD40"/>
    <property type="match status" value="4"/>
</dbReference>
<evidence type="ECO:0000313" key="8">
    <source>
        <dbReference type="RefSeq" id="XP_025404954.1"/>
    </source>
</evidence>
<dbReference type="CTD" id="35349"/>
<feature type="domain" description="IFT80 second beta-propeller" evidence="5">
    <location>
        <begin position="300"/>
        <end position="584"/>
    </location>
</feature>
<dbReference type="PANTHER" id="PTHR24098">
    <property type="entry name" value="OUTER SEGMENT 5"/>
    <property type="match status" value="1"/>
</dbReference>
<comment type="subcellular location">
    <subcellularLocation>
        <location evidence="1">Cell projection</location>
        <location evidence="1">Cilium</location>
    </subcellularLocation>
</comment>
<dbReference type="InterPro" id="IPR001680">
    <property type="entry name" value="WD40_rpt"/>
</dbReference>
<evidence type="ECO:0000256" key="2">
    <source>
        <dbReference type="ARBA" id="ARBA00023069"/>
    </source>
</evidence>
<organism evidence="7 8">
    <name type="scientific">Sipha flava</name>
    <name type="common">yellow sugarcane aphid</name>
    <dbReference type="NCBI Taxonomy" id="143950"/>
    <lineage>
        <taxon>Eukaryota</taxon>
        <taxon>Metazoa</taxon>
        <taxon>Ecdysozoa</taxon>
        <taxon>Arthropoda</taxon>
        <taxon>Hexapoda</taxon>
        <taxon>Insecta</taxon>
        <taxon>Pterygota</taxon>
        <taxon>Neoptera</taxon>
        <taxon>Paraneoptera</taxon>
        <taxon>Hemiptera</taxon>
        <taxon>Sternorrhyncha</taxon>
        <taxon>Aphidomorpha</taxon>
        <taxon>Aphidoidea</taxon>
        <taxon>Aphididae</taxon>
        <taxon>Sipha</taxon>
    </lineage>
</organism>
<dbReference type="PROSITE" id="PS50082">
    <property type="entry name" value="WD_REPEATS_2"/>
    <property type="match status" value="2"/>
</dbReference>
<name>A0A8B8F2E8_9HEMI</name>
<feature type="domain" description="IFT80/172/WDR35 TPR" evidence="6">
    <location>
        <begin position="612"/>
        <end position="752"/>
    </location>
</feature>
<gene>
    <name evidence="8" type="primary">LOC112679382</name>
</gene>
<keyword evidence="7" id="KW-1185">Reference proteome</keyword>
<accession>A0A8B8F2E8</accession>
<evidence type="ECO:0000259" key="5">
    <source>
        <dbReference type="Pfam" id="PF23335"/>
    </source>
</evidence>
<proteinExistence type="predicted"/>